<evidence type="ECO:0000313" key="2">
    <source>
        <dbReference type="Proteomes" id="UP001238334"/>
    </source>
</evidence>
<proteinExistence type="predicted"/>
<dbReference type="RefSeq" id="WP_270920488.1">
    <property type="nucleotide sequence ID" value="NZ_CP127247.1"/>
</dbReference>
<protein>
    <submittedName>
        <fullName evidence="1">Uncharacterized protein</fullName>
    </submittedName>
</protein>
<dbReference type="KEGG" id="ppso:QPJ95_10895"/>
<keyword evidence="2" id="KW-1185">Reference proteome</keyword>
<reference evidence="1 2" key="1">
    <citation type="submission" date="2023-06" db="EMBL/GenBank/DDBJ databases">
        <title>Parasedimentitalea psychrophila sp. nov., a psychrophilic bacterium isolated from deep-sea sediment.</title>
        <authorList>
            <person name="Li A."/>
        </authorList>
    </citation>
    <scope>NUCLEOTIDE SEQUENCE [LARGE SCALE GENOMIC DNA]</scope>
    <source>
        <strain evidence="1 2">QS115</strain>
    </source>
</reference>
<sequence>MTNNTTPMNFRAPHDLKTEFERTCRSLNLPMTAQLIFMMRAFVESEANKRRLKPNNDNSPLPFFTNT</sequence>
<evidence type="ECO:0000313" key="1">
    <source>
        <dbReference type="EMBL" id="WIY27367.1"/>
    </source>
</evidence>
<organism evidence="1 2">
    <name type="scientific">Parasedimentitalea psychrophila</name>
    <dbReference type="NCBI Taxonomy" id="2997337"/>
    <lineage>
        <taxon>Bacteria</taxon>
        <taxon>Pseudomonadati</taxon>
        <taxon>Pseudomonadota</taxon>
        <taxon>Alphaproteobacteria</taxon>
        <taxon>Rhodobacterales</taxon>
        <taxon>Paracoccaceae</taxon>
        <taxon>Parasedimentitalea</taxon>
    </lineage>
</organism>
<accession>A0A9Y2L4Q6</accession>
<name>A0A9Y2L4Q6_9RHOB</name>
<dbReference type="Proteomes" id="UP001238334">
    <property type="component" value="Chromosome"/>
</dbReference>
<gene>
    <name evidence="1" type="ORF">QPJ95_10895</name>
</gene>
<dbReference type="EMBL" id="CP127247">
    <property type="protein sequence ID" value="WIY27367.1"/>
    <property type="molecule type" value="Genomic_DNA"/>
</dbReference>
<dbReference type="AlphaFoldDB" id="A0A9Y2L4Q6"/>